<dbReference type="PROSITE" id="PS50157">
    <property type="entry name" value="ZINC_FINGER_C2H2_2"/>
    <property type="match status" value="3"/>
</dbReference>
<dbReference type="EMBL" id="JAPFRF010000012">
    <property type="protein sequence ID" value="KAJ7313872.1"/>
    <property type="molecule type" value="Genomic_DNA"/>
</dbReference>
<evidence type="ECO:0000256" key="4">
    <source>
        <dbReference type="ARBA" id="ARBA00006991"/>
    </source>
</evidence>
<proteinExistence type="inferred from homology"/>
<comment type="subcellular location">
    <subcellularLocation>
        <location evidence="2">Cytoplasm</location>
    </subcellularLocation>
    <subcellularLocation>
        <location evidence="1">Nucleus</location>
    </subcellularLocation>
</comment>
<evidence type="ECO:0000256" key="3">
    <source>
        <dbReference type="ARBA" id="ARBA00005771"/>
    </source>
</evidence>
<keyword evidence="9 15" id="KW-0863">Zinc-finger</keyword>
<dbReference type="GO" id="GO:0008270">
    <property type="term" value="F:zinc ion binding"/>
    <property type="evidence" value="ECO:0007669"/>
    <property type="project" value="UniProtKB-KW"/>
</dbReference>
<evidence type="ECO:0000256" key="6">
    <source>
        <dbReference type="ARBA" id="ARBA00022679"/>
    </source>
</evidence>
<dbReference type="PANTHER" id="PTHR11783">
    <property type="entry name" value="SULFOTRANSFERASE SULT"/>
    <property type="match status" value="1"/>
</dbReference>
<dbReference type="GO" id="GO:0003677">
    <property type="term" value="F:DNA binding"/>
    <property type="evidence" value="ECO:0007669"/>
    <property type="project" value="UniProtKB-KW"/>
</dbReference>
<accession>A0A9Q1AVV0</accession>
<dbReference type="InterPro" id="IPR027417">
    <property type="entry name" value="P-loop_NTPase"/>
</dbReference>
<name>A0A9Q1AVV0_9SAUR</name>
<dbReference type="FunFam" id="3.30.160.60:FF:000367">
    <property type="entry name" value="Zinc finger protein 572"/>
    <property type="match status" value="1"/>
</dbReference>
<dbReference type="Proteomes" id="UP001142489">
    <property type="component" value="Unassembled WGS sequence"/>
</dbReference>
<keyword evidence="5" id="KW-0963">Cytoplasm</keyword>
<dbReference type="InterPro" id="IPR000863">
    <property type="entry name" value="Sulfotransferase_dom"/>
</dbReference>
<keyword evidence="14" id="KW-0539">Nucleus</keyword>
<dbReference type="Pfam" id="PF00096">
    <property type="entry name" value="zf-C2H2"/>
    <property type="match status" value="1"/>
</dbReference>
<dbReference type="Pfam" id="PF00685">
    <property type="entry name" value="Sulfotransfer_1"/>
    <property type="match status" value="1"/>
</dbReference>
<dbReference type="SUPFAM" id="SSF57667">
    <property type="entry name" value="beta-beta-alpha zinc fingers"/>
    <property type="match status" value="2"/>
</dbReference>
<dbReference type="InterPro" id="IPR013087">
    <property type="entry name" value="Znf_C2H2_type"/>
</dbReference>
<dbReference type="FunFam" id="3.30.160.60:FF:000038">
    <property type="entry name" value="Zinc finger protein 624"/>
    <property type="match status" value="1"/>
</dbReference>
<feature type="region of interest" description="Disordered" evidence="16">
    <location>
        <begin position="271"/>
        <end position="294"/>
    </location>
</feature>
<evidence type="ECO:0000256" key="9">
    <source>
        <dbReference type="ARBA" id="ARBA00022771"/>
    </source>
</evidence>
<dbReference type="OrthoDB" id="205623at2759"/>
<dbReference type="Gene3D" id="3.30.160.60">
    <property type="entry name" value="Classic Zinc Finger"/>
    <property type="match status" value="3"/>
</dbReference>
<protein>
    <recommendedName>
        <fullName evidence="17">C2H2-type domain-containing protein</fullName>
    </recommendedName>
</protein>
<feature type="domain" description="C2H2-type" evidence="17">
    <location>
        <begin position="348"/>
        <end position="375"/>
    </location>
</feature>
<dbReference type="FunFam" id="3.40.50.300:FF:000433">
    <property type="entry name" value="Estrogen sulfotransferase"/>
    <property type="match status" value="1"/>
</dbReference>
<feature type="domain" description="C2H2-type" evidence="17">
    <location>
        <begin position="376"/>
        <end position="403"/>
    </location>
</feature>
<evidence type="ECO:0000256" key="13">
    <source>
        <dbReference type="ARBA" id="ARBA00023163"/>
    </source>
</evidence>
<dbReference type="SUPFAM" id="SSF52540">
    <property type="entry name" value="P-loop containing nucleoside triphosphate hydrolases"/>
    <property type="match status" value="1"/>
</dbReference>
<keyword evidence="12" id="KW-0238">DNA-binding</keyword>
<comment type="caution">
    <text evidence="18">The sequence shown here is derived from an EMBL/GenBank/DDBJ whole genome shotgun (WGS) entry which is preliminary data.</text>
</comment>
<evidence type="ECO:0000313" key="19">
    <source>
        <dbReference type="Proteomes" id="UP001142489"/>
    </source>
</evidence>
<keyword evidence="13" id="KW-0804">Transcription</keyword>
<sequence length="749" mass="85609">MKTTGRVQFRINYRKCHFRIELGAFVDQVTVMWQVTVRVKVEQVSPQEMNLPGAPWEPSAPLLPHPEFVSSAELSLNQPLLGPALKMPCVPKQEPQSFQQPGALMANGNHEGNPLPGGALEAGIPSGNLQENLAAENCGPRANQPHFFPAMYACETWALGGQTSVYNWDKSVYLLEDKIEPEQGSADLDLHFKVLLEQEMYPEITIEEEEEGEEEEDIVEEEIDSDLFEEVVVNFPDEDHVLSDAEQGDVSMEAEQRGDVDICLLGSSDTEATWDSSADEGDSGARTPSRADPHFDLGERLNGAMQHLPPKRIRVREKRHPCIECGKRFRCQSELALHQKVHTRPKSYHCAECGKQFGRSSHLTRHQKTHMGEECHLCTQCGKRFRWSTELAIHQMIHAGQQQHYALDAEALFQWPSDVTHLGNVFMGEKTPLAVDFAKPHTAALKIPIPSLERMKPEGEQGRPPLIPVKGVPMIKYFADIMDEVEGFEAHPDDLLISTYPKSGTTWISEVIDLIYKEGNTEKCRQEPIYLRVPFLEFSVPGIPTGIELLRKAPRPCLIKTHLPVPLLPKSFWEKNCKMIYVARNAKDVAVSYYYFYQMAKVHPEPGTWNEFLEKFMAGDVSFGSWYDHVKGWWDKRKEQRMLYLFYEDLKEDPRREIRKVMEFLERPLDAHLVEKIAHLTSFKEMRQNPMANYSSIPSSVMDHSVSPFMRKGITGDWKNLFTVAQNERFDEDYNRQMEGSTLHFRTEI</sequence>
<evidence type="ECO:0000256" key="11">
    <source>
        <dbReference type="ARBA" id="ARBA00023015"/>
    </source>
</evidence>
<evidence type="ECO:0000256" key="5">
    <source>
        <dbReference type="ARBA" id="ARBA00022490"/>
    </source>
</evidence>
<dbReference type="SMART" id="SM00355">
    <property type="entry name" value="ZnF_C2H2"/>
    <property type="match status" value="3"/>
</dbReference>
<reference evidence="18" key="1">
    <citation type="journal article" date="2023" name="DNA Res.">
        <title>Chromosome-level genome assembly of Phrynocephalus forsythii using third-generation DNA sequencing and Hi-C analysis.</title>
        <authorList>
            <person name="Qi Y."/>
            <person name="Zhao W."/>
            <person name="Zhao Y."/>
            <person name="Niu C."/>
            <person name="Cao S."/>
            <person name="Zhang Y."/>
        </authorList>
    </citation>
    <scope>NUCLEOTIDE SEQUENCE</scope>
    <source>
        <tissue evidence="18">Muscle</tissue>
    </source>
</reference>
<keyword evidence="6" id="KW-0808">Transferase</keyword>
<comment type="similarity">
    <text evidence="3">Belongs to the sulfotransferase 1 family.</text>
</comment>
<dbReference type="InterPro" id="IPR036236">
    <property type="entry name" value="Znf_C2H2_sf"/>
</dbReference>
<dbReference type="FunFam" id="3.30.160.60:FF:000646">
    <property type="entry name" value="Myeloid zinc finger 1"/>
    <property type="match status" value="1"/>
</dbReference>
<keyword evidence="10" id="KW-0862">Zinc</keyword>
<evidence type="ECO:0000256" key="15">
    <source>
        <dbReference type="PROSITE-ProRule" id="PRU00042"/>
    </source>
</evidence>
<dbReference type="AlphaFoldDB" id="A0A9Q1AVV0"/>
<keyword evidence="19" id="KW-1185">Reference proteome</keyword>
<dbReference type="GO" id="GO:0005634">
    <property type="term" value="C:nucleus"/>
    <property type="evidence" value="ECO:0007669"/>
    <property type="project" value="UniProtKB-SubCell"/>
</dbReference>
<dbReference type="Gene3D" id="3.40.50.300">
    <property type="entry name" value="P-loop containing nucleotide triphosphate hydrolases"/>
    <property type="match status" value="1"/>
</dbReference>
<evidence type="ECO:0000256" key="7">
    <source>
        <dbReference type="ARBA" id="ARBA00022723"/>
    </source>
</evidence>
<evidence type="ECO:0000313" key="18">
    <source>
        <dbReference type="EMBL" id="KAJ7313872.1"/>
    </source>
</evidence>
<evidence type="ECO:0000256" key="12">
    <source>
        <dbReference type="ARBA" id="ARBA00023125"/>
    </source>
</evidence>
<evidence type="ECO:0000256" key="16">
    <source>
        <dbReference type="SAM" id="MobiDB-lite"/>
    </source>
</evidence>
<evidence type="ECO:0000256" key="1">
    <source>
        <dbReference type="ARBA" id="ARBA00004123"/>
    </source>
</evidence>
<keyword evidence="11" id="KW-0805">Transcription regulation</keyword>
<evidence type="ECO:0000256" key="14">
    <source>
        <dbReference type="ARBA" id="ARBA00023242"/>
    </source>
</evidence>
<evidence type="ECO:0000256" key="10">
    <source>
        <dbReference type="ARBA" id="ARBA00022833"/>
    </source>
</evidence>
<evidence type="ECO:0000259" key="17">
    <source>
        <dbReference type="PROSITE" id="PS50157"/>
    </source>
</evidence>
<evidence type="ECO:0000256" key="8">
    <source>
        <dbReference type="ARBA" id="ARBA00022737"/>
    </source>
</evidence>
<keyword evidence="7" id="KW-0479">Metal-binding</keyword>
<dbReference type="GO" id="GO:0005737">
    <property type="term" value="C:cytoplasm"/>
    <property type="evidence" value="ECO:0007669"/>
    <property type="project" value="UniProtKB-SubCell"/>
</dbReference>
<keyword evidence="8" id="KW-0677">Repeat</keyword>
<dbReference type="PROSITE" id="PS00028">
    <property type="entry name" value="ZINC_FINGER_C2H2_1"/>
    <property type="match status" value="3"/>
</dbReference>
<evidence type="ECO:0000256" key="2">
    <source>
        <dbReference type="ARBA" id="ARBA00004496"/>
    </source>
</evidence>
<organism evidence="18 19">
    <name type="scientific">Phrynocephalus forsythii</name>
    <dbReference type="NCBI Taxonomy" id="171643"/>
    <lineage>
        <taxon>Eukaryota</taxon>
        <taxon>Metazoa</taxon>
        <taxon>Chordata</taxon>
        <taxon>Craniata</taxon>
        <taxon>Vertebrata</taxon>
        <taxon>Euteleostomi</taxon>
        <taxon>Lepidosauria</taxon>
        <taxon>Squamata</taxon>
        <taxon>Bifurcata</taxon>
        <taxon>Unidentata</taxon>
        <taxon>Episquamata</taxon>
        <taxon>Toxicofera</taxon>
        <taxon>Iguania</taxon>
        <taxon>Acrodonta</taxon>
        <taxon>Agamidae</taxon>
        <taxon>Agaminae</taxon>
        <taxon>Phrynocephalus</taxon>
    </lineage>
</organism>
<feature type="domain" description="C2H2-type" evidence="17">
    <location>
        <begin position="320"/>
        <end position="347"/>
    </location>
</feature>
<comment type="similarity">
    <text evidence="4">Belongs to the krueppel C2H2-type zinc-finger protein family.</text>
</comment>
<gene>
    <name evidence="18" type="ORF">JRQ81_005640</name>
</gene>
<dbReference type="GO" id="GO:0008146">
    <property type="term" value="F:sulfotransferase activity"/>
    <property type="evidence" value="ECO:0007669"/>
    <property type="project" value="InterPro"/>
</dbReference>